<dbReference type="InterPro" id="IPR001460">
    <property type="entry name" value="PCN-bd_Tpept"/>
</dbReference>
<evidence type="ECO:0000256" key="9">
    <source>
        <dbReference type="ARBA" id="ARBA00023316"/>
    </source>
</evidence>
<dbReference type="Pfam" id="PF03717">
    <property type="entry name" value="PBP_dimer"/>
    <property type="match status" value="1"/>
</dbReference>
<dbReference type="PANTHER" id="PTHR30627:SF2">
    <property type="entry name" value="PEPTIDOGLYCAN D,D-TRANSPEPTIDASE MRDA"/>
    <property type="match status" value="1"/>
</dbReference>
<dbReference type="InterPro" id="IPR050515">
    <property type="entry name" value="Beta-lactam/transpept"/>
</dbReference>
<keyword evidence="6" id="KW-0573">Peptidoglycan synthesis</keyword>
<dbReference type="GO" id="GO:0009252">
    <property type="term" value="P:peptidoglycan biosynthetic process"/>
    <property type="evidence" value="ECO:0007669"/>
    <property type="project" value="UniProtKB-KW"/>
</dbReference>
<dbReference type="AlphaFoldDB" id="A0A7X6N572"/>
<keyword evidence="14" id="KW-1185">Reference proteome</keyword>
<sequence>MVCDLIGGRYMENRFTRRARKKKGYRSDLPFRLNLILAVVFGLFAALIGQLYYLQVSKGAFFVADVNRTDTLVETTNVQRGMIYDSTGQVLVGNKASKAISYTKGVNVLSSQMYDTANRLSKYLNVDTSQLAQRSVADYLLADDKTTKEINARIKNFKDLSPNAQYKAELNEVFNHPKRYELTPEQQNAAMIFQKMTGAYQLSTTYIKEGGVSDEAIAQIGEHLSSMPGITISTAWKRDYPQGKSIQAVIGTVSSEKVGLPAENLNVLLSKGYSRNDSVGQSYLEKQYEPVLKGTKGQTEFETASNNKILNAVEGYPGRKGDNLVLSINAKFQAAMEDTLRKNLSGGLTSGAYAVAMNPYTGGIYGIAGVNRDPKTGKVTSNALGAINQSIVMGSAVKPAMVTGGLKLGVITPNNNVISDQPIKIAGTAPMSSDWNKNGVVPITAQTALALSSNSYMMQLALREGGVQYHPGMGLKNLNPDLFTIMRNNFNLFGLGVKTGIDLPGESAGIVGPSTRADLGKALMESYGQYDAYTVLQLAQYVSTIANGGYRMQPHVVQSIMSSNSQGKLSNLQTTIQPKILNSVGWTPAQRAVVTEGMQQVVAGPNPRRTGQALQKVTPTPYAKTGTAETFTDGQPTLTLSLITYIPGSNIAIALAMPSGPQSNFGSNLNINMAIDIYDAYFKYVEDKSTVAGYTPSEGENQEKTISTSN</sequence>
<dbReference type="InterPro" id="IPR036138">
    <property type="entry name" value="PBP_dimer_sf"/>
</dbReference>
<keyword evidence="5" id="KW-0133">Cell shape</keyword>
<dbReference type="Proteomes" id="UP000549765">
    <property type="component" value="Unassembled WGS sequence"/>
</dbReference>
<evidence type="ECO:0000256" key="3">
    <source>
        <dbReference type="ARBA" id="ARBA00022475"/>
    </source>
</evidence>
<gene>
    <name evidence="13" type="ORF">HF964_04885</name>
</gene>
<dbReference type="Gene3D" id="1.10.10.1230">
    <property type="entry name" value="Penicillin-binding protein, N-terminal non-catalytic domain, head sub-domain"/>
    <property type="match status" value="1"/>
</dbReference>
<name>A0A7X6N572_9LACO</name>
<feature type="domain" description="Penicillin-binding protein dimerisation" evidence="12">
    <location>
        <begin position="76"/>
        <end position="312"/>
    </location>
</feature>
<evidence type="ECO:0000256" key="7">
    <source>
        <dbReference type="ARBA" id="ARBA00022989"/>
    </source>
</evidence>
<keyword evidence="3" id="KW-1003">Cell membrane</keyword>
<dbReference type="SUPFAM" id="SSF56519">
    <property type="entry name" value="Penicillin binding protein dimerisation domain"/>
    <property type="match status" value="1"/>
</dbReference>
<dbReference type="GO" id="GO:0071555">
    <property type="term" value="P:cell wall organization"/>
    <property type="evidence" value="ECO:0007669"/>
    <property type="project" value="UniProtKB-KW"/>
</dbReference>
<dbReference type="Gene3D" id="3.90.1310.10">
    <property type="entry name" value="Penicillin-binding protein 2a (Domain 2)"/>
    <property type="match status" value="1"/>
</dbReference>
<evidence type="ECO:0000256" key="2">
    <source>
        <dbReference type="ARBA" id="ARBA00007171"/>
    </source>
</evidence>
<keyword evidence="8 10" id="KW-0472">Membrane</keyword>
<evidence type="ECO:0000313" key="13">
    <source>
        <dbReference type="EMBL" id="NKZ24143.1"/>
    </source>
</evidence>
<evidence type="ECO:0000313" key="14">
    <source>
        <dbReference type="Proteomes" id="UP000549765"/>
    </source>
</evidence>
<comment type="subcellular location">
    <subcellularLocation>
        <location evidence="1">Cell membrane</location>
        <topology evidence="1">Single-pass membrane protein</topology>
    </subcellularLocation>
</comment>
<evidence type="ECO:0000256" key="4">
    <source>
        <dbReference type="ARBA" id="ARBA00022692"/>
    </source>
</evidence>
<dbReference type="Gene3D" id="3.40.710.10">
    <property type="entry name" value="DD-peptidase/beta-lactamase superfamily"/>
    <property type="match status" value="1"/>
</dbReference>
<evidence type="ECO:0000256" key="5">
    <source>
        <dbReference type="ARBA" id="ARBA00022960"/>
    </source>
</evidence>
<reference evidence="13 14" key="1">
    <citation type="submission" date="2020-04" db="EMBL/GenBank/DDBJ databases">
        <title>MicrobeNet Type strains.</title>
        <authorList>
            <person name="Nicholson A.C."/>
        </authorList>
    </citation>
    <scope>NUCLEOTIDE SEQUENCE [LARGE SCALE GENOMIC DNA]</scope>
    <source>
        <strain evidence="13 14">CCUG 61472</strain>
    </source>
</reference>
<dbReference type="EMBL" id="JAAXPN010000004">
    <property type="protein sequence ID" value="NKZ24143.1"/>
    <property type="molecule type" value="Genomic_DNA"/>
</dbReference>
<dbReference type="InterPro" id="IPR005311">
    <property type="entry name" value="PBP_dimer"/>
</dbReference>
<proteinExistence type="inferred from homology"/>
<comment type="caution">
    <text evidence="13">The sequence shown here is derived from an EMBL/GenBank/DDBJ whole genome shotgun (WGS) entry which is preliminary data.</text>
</comment>
<dbReference type="Pfam" id="PF00905">
    <property type="entry name" value="Transpeptidase"/>
    <property type="match status" value="1"/>
</dbReference>
<keyword evidence="7 10" id="KW-1133">Transmembrane helix</keyword>
<dbReference type="GO" id="GO:0071972">
    <property type="term" value="F:peptidoglycan L,D-transpeptidase activity"/>
    <property type="evidence" value="ECO:0007669"/>
    <property type="project" value="TreeGrafter"/>
</dbReference>
<evidence type="ECO:0000256" key="1">
    <source>
        <dbReference type="ARBA" id="ARBA00004162"/>
    </source>
</evidence>
<evidence type="ECO:0000259" key="11">
    <source>
        <dbReference type="Pfam" id="PF00905"/>
    </source>
</evidence>
<dbReference type="GO" id="GO:0008360">
    <property type="term" value="P:regulation of cell shape"/>
    <property type="evidence" value="ECO:0007669"/>
    <property type="project" value="UniProtKB-KW"/>
</dbReference>
<feature type="domain" description="Penicillin-binding protein transpeptidase" evidence="11">
    <location>
        <begin position="353"/>
        <end position="667"/>
    </location>
</feature>
<keyword evidence="4 10" id="KW-0812">Transmembrane</keyword>
<organism evidence="13 14">
    <name type="scientific">Periweissella fabalis</name>
    <dbReference type="NCBI Taxonomy" id="1070421"/>
    <lineage>
        <taxon>Bacteria</taxon>
        <taxon>Bacillati</taxon>
        <taxon>Bacillota</taxon>
        <taxon>Bacilli</taxon>
        <taxon>Lactobacillales</taxon>
        <taxon>Lactobacillaceae</taxon>
        <taxon>Periweissella</taxon>
    </lineage>
</organism>
<evidence type="ECO:0000256" key="8">
    <source>
        <dbReference type="ARBA" id="ARBA00023136"/>
    </source>
</evidence>
<dbReference type="GO" id="GO:0008658">
    <property type="term" value="F:penicillin binding"/>
    <property type="evidence" value="ECO:0007669"/>
    <property type="project" value="InterPro"/>
</dbReference>
<dbReference type="PANTHER" id="PTHR30627">
    <property type="entry name" value="PEPTIDOGLYCAN D,D-TRANSPEPTIDASE"/>
    <property type="match status" value="1"/>
</dbReference>
<dbReference type="InterPro" id="IPR012338">
    <property type="entry name" value="Beta-lactam/transpept-like"/>
</dbReference>
<dbReference type="GO" id="GO:0005886">
    <property type="term" value="C:plasma membrane"/>
    <property type="evidence" value="ECO:0007669"/>
    <property type="project" value="UniProtKB-SubCell"/>
</dbReference>
<evidence type="ECO:0000256" key="6">
    <source>
        <dbReference type="ARBA" id="ARBA00022984"/>
    </source>
</evidence>
<dbReference type="SUPFAM" id="SSF56601">
    <property type="entry name" value="beta-lactamase/transpeptidase-like"/>
    <property type="match status" value="1"/>
</dbReference>
<keyword evidence="9" id="KW-0961">Cell wall biogenesis/degradation</keyword>
<comment type="similarity">
    <text evidence="2">Belongs to the transpeptidase family.</text>
</comment>
<accession>A0A7X6N572</accession>
<protein>
    <submittedName>
        <fullName evidence="13">Penicillin-binding protein 2</fullName>
    </submittedName>
</protein>
<evidence type="ECO:0000259" key="12">
    <source>
        <dbReference type="Pfam" id="PF03717"/>
    </source>
</evidence>
<feature type="transmembrane region" description="Helical" evidence="10">
    <location>
        <begin position="31"/>
        <end position="53"/>
    </location>
</feature>
<evidence type="ECO:0000256" key="10">
    <source>
        <dbReference type="SAM" id="Phobius"/>
    </source>
</evidence>